<feature type="compositionally biased region" description="Basic and acidic residues" evidence="1">
    <location>
        <begin position="29"/>
        <end position="43"/>
    </location>
</feature>
<dbReference type="EMBL" id="BKCJ010317075">
    <property type="protein sequence ID" value="GEZ73927.1"/>
    <property type="molecule type" value="Genomic_DNA"/>
</dbReference>
<evidence type="ECO:0000313" key="2">
    <source>
        <dbReference type="EMBL" id="GEZ73927.1"/>
    </source>
</evidence>
<gene>
    <name evidence="2" type="ORF">Tci_545900</name>
</gene>
<dbReference type="AlphaFoldDB" id="A0A699IMA9"/>
<organism evidence="2">
    <name type="scientific">Tanacetum cinerariifolium</name>
    <name type="common">Dalmatian daisy</name>
    <name type="synonym">Chrysanthemum cinerariifolium</name>
    <dbReference type="NCBI Taxonomy" id="118510"/>
    <lineage>
        <taxon>Eukaryota</taxon>
        <taxon>Viridiplantae</taxon>
        <taxon>Streptophyta</taxon>
        <taxon>Embryophyta</taxon>
        <taxon>Tracheophyta</taxon>
        <taxon>Spermatophyta</taxon>
        <taxon>Magnoliopsida</taxon>
        <taxon>eudicotyledons</taxon>
        <taxon>Gunneridae</taxon>
        <taxon>Pentapetalae</taxon>
        <taxon>asterids</taxon>
        <taxon>campanulids</taxon>
        <taxon>Asterales</taxon>
        <taxon>Asteraceae</taxon>
        <taxon>Asteroideae</taxon>
        <taxon>Anthemideae</taxon>
        <taxon>Anthemidinae</taxon>
        <taxon>Tanacetum</taxon>
    </lineage>
</organism>
<protein>
    <submittedName>
        <fullName evidence="2">Uncharacterized protein</fullName>
    </submittedName>
</protein>
<sequence length="147" mass="16533">HIEKGQDDEDNDEEPSAASNRRSKRRSAKKEPKLTSAPKEKTSKSIGKSTEGSKSHHKSASESAQVEEPMHISKGLKNSHIRSLIQNKTLPTAHGPTQPWISNVAWKDDSRLLAALTFELMKRSCKSLVELEYFFKQVYKATTDQLD</sequence>
<feature type="region of interest" description="Disordered" evidence="1">
    <location>
        <begin position="1"/>
        <end position="80"/>
    </location>
</feature>
<comment type="caution">
    <text evidence="2">The sequence shown here is derived from an EMBL/GenBank/DDBJ whole genome shotgun (WGS) entry which is preliminary data.</text>
</comment>
<feature type="compositionally biased region" description="Acidic residues" evidence="1">
    <location>
        <begin position="1"/>
        <end position="15"/>
    </location>
</feature>
<name>A0A699IMA9_TANCI</name>
<evidence type="ECO:0000256" key="1">
    <source>
        <dbReference type="SAM" id="MobiDB-lite"/>
    </source>
</evidence>
<accession>A0A699IMA9</accession>
<reference evidence="2" key="1">
    <citation type="journal article" date="2019" name="Sci. Rep.">
        <title>Draft genome of Tanacetum cinerariifolium, the natural source of mosquito coil.</title>
        <authorList>
            <person name="Yamashiro T."/>
            <person name="Shiraishi A."/>
            <person name="Satake H."/>
            <person name="Nakayama K."/>
        </authorList>
    </citation>
    <scope>NUCLEOTIDE SEQUENCE</scope>
</reference>
<feature type="non-terminal residue" evidence="2">
    <location>
        <position position="1"/>
    </location>
</feature>
<proteinExistence type="predicted"/>